<dbReference type="InterPro" id="IPR007438">
    <property type="entry name" value="DUF488"/>
</dbReference>
<gene>
    <name evidence="1" type="ORF">N8M53_07825</name>
</gene>
<dbReference type="RefSeq" id="WP_269578372.1">
    <property type="nucleotide sequence ID" value="NZ_CP114588.1"/>
</dbReference>
<protein>
    <submittedName>
        <fullName evidence="1">DUF488 domain-containing protein</fullName>
    </submittedName>
</protein>
<dbReference type="PANTHER" id="PTHR39337">
    <property type="entry name" value="BLR5642 PROTEIN"/>
    <property type="match status" value="1"/>
</dbReference>
<name>A0AA47KIX4_9GAMM</name>
<accession>A0AA47KIX4</accession>
<proteinExistence type="predicted"/>
<dbReference type="AlphaFoldDB" id="A0AA47KIX4"/>
<sequence length="158" mass="18420">MKIFTIGAYGKSEDEFFNSIIENGITYFFDIRQRRGVRGSKYKFVNSKYLQSKLSELGVQYFHIKDLAPTTEIRQIQKKQDSVTNTIKRERQLLSNEFCSTYNQLILNNHQFKKEITEINNGETVVFFCVEAEPLACHRSLVTEKLNKLNSSLEVVHL</sequence>
<evidence type="ECO:0000313" key="1">
    <source>
        <dbReference type="EMBL" id="WBA07771.1"/>
    </source>
</evidence>
<organism evidence="1 2">
    <name type="scientific">Salinivibrio kushneri</name>
    <dbReference type="NCBI Taxonomy" id="1908198"/>
    <lineage>
        <taxon>Bacteria</taxon>
        <taxon>Pseudomonadati</taxon>
        <taxon>Pseudomonadota</taxon>
        <taxon>Gammaproteobacteria</taxon>
        <taxon>Vibrionales</taxon>
        <taxon>Vibrionaceae</taxon>
        <taxon>Salinivibrio</taxon>
    </lineage>
</organism>
<dbReference type="Pfam" id="PF04343">
    <property type="entry name" value="DUF488"/>
    <property type="match status" value="1"/>
</dbReference>
<dbReference type="PANTHER" id="PTHR39337:SF1">
    <property type="entry name" value="BLR5642 PROTEIN"/>
    <property type="match status" value="1"/>
</dbReference>
<reference evidence="1" key="1">
    <citation type="submission" date="2022-09" db="EMBL/GenBank/DDBJ databases">
        <authorList>
            <person name="Li Z.-J."/>
        </authorList>
    </citation>
    <scope>NUCLEOTIDE SEQUENCE</scope>
    <source>
        <strain evidence="1">TGB11</strain>
    </source>
</reference>
<dbReference type="Proteomes" id="UP001164748">
    <property type="component" value="Chromosome"/>
</dbReference>
<evidence type="ECO:0000313" key="2">
    <source>
        <dbReference type="Proteomes" id="UP001164748"/>
    </source>
</evidence>
<dbReference type="EMBL" id="CP114588">
    <property type="protein sequence ID" value="WBA07771.1"/>
    <property type="molecule type" value="Genomic_DNA"/>
</dbReference>